<keyword evidence="2" id="KW-1185">Reference proteome</keyword>
<dbReference type="InterPro" id="IPR011047">
    <property type="entry name" value="Quinoprotein_ADH-like_sf"/>
</dbReference>
<dbReference type="InterPro" id="IPR011041">
    <property type="entry name" value="Quinoprot_gluc/sorb_DH_b-prop"/>
</dbReference>
<dbReference type="SMART" id="SM00320">
    <property type="entry name" value="WD40"/>
    <property type="match status" value="10"/>
</dbReference>
<dbReference type="Proteomes" id="UP000054928">
    <property type="component" value="Unassembled WGS sequence"/>
</dbReference>
<dbReference type="Pfam" id="PF00400">
    <property type="entry name" value="WD40"/>
    <property type="match status" value="3"/>
</dbReference>
<dbReference type="OMA" id="STYITEW"/>
<dbReference type="InterPro" id="IPR046351">
    <property type="entry name" value="UTP4"/>
</dbReference>
<dbReference type="GO" id="GO:0034455">
    <property type="term" value="C:t-UTP complex"/>
    <property type="evidence" value="ECO:0007669"/>
    <property type="project" value="TreeGrafter"/>
</dbReference>
<dbReference type="GO" id="GO:0003723">
    <property type="term" value="F:RNA binding"/>
    <property type="evidence" value="ECO:0007669"/>
    <property type="project" value="TreeGrafter"/>
</dbReference>
<dbReference type="PANTHER" id="PTHR44163">
    <property type="entry name" value="U3 SMALL NUCLEOLAR RNA-ASSOCIATED PROTEIN 4 HOMOLOG"/>
    <property type="match status" value="1"/>
</dbReference>
<proteinExistence type="predicted"/>
<sequence>MSPKKAKKRKVATDDHLTVTKLKVHRCRFVDWMPSAIHALSFNASGDQLAVARATGDVEIWSVHNKWHLKYVLAGSAQSQISALCWAPISDRLFASSLDGSLWELDLQSLLRKNVTDSNGGSIWCMVIDSESQQLAVGCEDGRIRLFSFAGGQLYFTKSFLTTGSRIVSLAWHSHAHKIFSGCEKGVIYCWNAVTGRNESRITLETLAKQKLVVWSLVVLDDLTLVSGDSAGSLSFWNAPTGTLLQKFSHLTADILAICVSRNNDTLFASGVDNQVVEFRRSVVESGTATWAYSYSHRGHSHDVRALALSHKAKSVLVSGGIDTQLVWYRGNKFGASRPAKIASMTYPKSIALANEKRLLMVQKSTSLEFWRLAIQSAATGTITHHELLLELNVGKDLNLTCSALAINANFVACSNSKELKLFKLNADEDYKPQKVTTLPKSVLGPARVLAFSPDSTRLVIASSSHKLCVLDLAKMEILKTFEVAGLSKLEGVTSHLPSPVVSLSISSDGQWLAAGDASNTIVVYNLDSMQFYCQLPCPNEMQTSMAFNPSGKILVVTLVSNSFVCYDVEKKGLSEWYRKNTKRISEEYLEGRNLKGMAFDPADSDLLYLYSQISLYQINMGKQVSATSPPKNVHCSIGTELDSKVDDSEGELVELEDSFCRVVNRYRPLSFVDFVAENEIVVVETPWLQVLSRLPGALHRHKYGK</sequence>
<dbReference type="GO" id="GO:0000462">
    <property type="term" value="P:maturation of SSU-rRNA from tricistronic rRNA transcript (SSU-rRNA, 5.8S rRNA, LSU-rRNA)"/>
    <property type="evidence" value="ECO:0007669"/>
    <property type="project" value="InterPro"/>
</dbReference>
<dbReference type="PANTHER" id="PTHR44163:SF1">
    <property type="entry name" value="U3 SMALL NUCLEOLAR RNA-ASSOCIATED PROTEIN 4 HOMOLOG"/>
    <property type="match status" value="1"/>
</dbReference>
<name>A0A0P1AZK4_PLAHL</name>
<dbReference type="SUPFAM" id="SSF50952">
    <property type="entry name" value="Soluble quinoprotein glucose dehydrogenase"/>
    <property type="match status" value="1"/>
</dbReference>
<dbReference type="GO" id="GO:0032040">
    <property type="term" value="C:small-subunit processome"/>
    <property type="evidence" value="ECO:0007669"/>
    <property type="project" value="TreeGrafter"/>
</dbReference>
<dbReference type="GO" id="GO:0030686">
    <property type="term" value="C:90S preribosome"/>
    <property type="evidence" value="ECO:0007669"/>
    <property type="project" value="InterPro"/>
</dbReference>
<dbReference type="AlphaFoldDB" id="A0A0P1AZK4"/>
<organism evidence="1 2">
    <name type="scientific">Plasmopara halstedii</name>
    <name type="common">Downy mildew of sunflower</name>
    <dbReference type="NCBI Taxonomy" id="4781"/>
    <lineage>
        <taxon>Eukaryota</taxon>
        <taxon>Sar</taxon>
        <taxon>Stramenopiles</taxon>
        <taxon>Oomycota</taxon>
        <taxon>Peronosporomycetes</taxon>
        <taxon>Peronosporales</taxon>
        <taxon>Peronosporaceae</taxon>
        <taxon>Plasmopara</taxon>
    </lineage>
</organism>
<reference evidence="2" key="1">
    <citation type="submission" date="2014-09" db="EMBL/GenBank/DDBJ databases">
        <authorList>
            <person name="Sharma Rahul"/>
            <person name="Thines Marco"/>
        </authorList>
    </citation>
    <scope>NUCLEOTIDE SEQUENCE [LARGE SCALE GENOMIC DNA]</scope>
</reference>
<protein>
    <submittedName>
        <fullName evidence="1">WD40 repeat protein</fullName>
    </submittedName>
</protein>
<dbReference type="Gene3D" id="2.130.10.10">
    <property type="entry name" value="YVTN repeat-like/Quinoprotein amine dehydrogenase"/>
    <property type="match status" value="3"/>
</dbReference>
<dbReference type="OrthoDB" id="8883818at2759"/>
<evidence type="ECO:0000313" key="2">
    <source>
        <dbReference type="Proteomes" id="UP000054928"/>
    </source>
</evidence>
<dbReference type="RefSeq" id="XP_024583891.1">
    <property type="nucleotide sequence ID" value="XM_024718498.1"/>
</dbReference>
<dbReference type="GeneID" id="36399445"/>
<dbReference type="InterPro" id="IPR015943">
    <property type="entry name" value="WD40/YVTN_repeat-like_dom_sf"/>
</dbReference>
<dbReference type="STRING" id="4781.A0A0P1AZK4"/>
<dbReference type="InterPro" id="IPR001680">
    <property type="entry name" value="WD40_rpt"/>
</dbReference>
<dbReference type="SUPFAM" id="SSF69322">
    <property type="entry name" value="Tricorn protease domain 2"/>
    <property type="match status" value="1"/>
</dbReference>
<dbReference type="EMBL" id="CCYD01002589">
    <property type="protein sequence ID" value="CEG47522.1"/>
    <property type="molecule type" value="Genomic_DNA"/>
</dbReference>
<accession>A0A0P1AZK4</accession>
<evidence type="ECO:0000313" key="1">
    <source>
        <dbReference type="EMBL" id="CEG47522.1"/>
    </source>
</evidence>
<dbReference type="SUPFAM" id="SSF50998">
    <property type="entry name" value="Quinoprotein alcohol dehydrogenase-like"/>
    <property type="match status" value="1"/>
</dbReference>